<dbReference type="GO" id="GO:0006955">
    <property type="term" value="P:immune response"/>
    <property type="evidence" value="ECO:0007669"/>
    <property type="project" value="TreeGrafter"/>
</dbReference>
<name>A0AAV6H2E0_9TELE</name>
<dbReference type="PANTHER" id="PTHR14241:SF1">
    <property type="entry name" value="INTERFERON-INDUCED PROTEIN 44-RELATED"/>
    <property type="match status" value="1"/>
</dbReference>
<sequence>MGLDNRMGFGVQHDDIVNTLRGHIKEGYTFNPIKPCSEKKNREYWNSNPSLNHMVHCLVFVMSEENLIPKEINSTEYENINFPKLESIRQIASDLKIPQVVLLIKVDVACPHVKEDIKQIYKSRAIFHKAQACSDAFGVPMSLIFPVKNKTRRSSSTLMWMQCCCSH</sequence>
<accession>A0AAV6H2E0</accession>
<organism evidence="1 2">
    <name type="scientific">Alosa alosa</name>
    <name type="common">allis shad</name>
    <dbReference type="NCBI Taxonomy" id="278164"/>
    <lineage>
        <taxon>Eukaryota</taxon>
        <taxon>Metazoa</taxon>
        <taxon>Chordata</taxon>
        <taxon>Craniata</taxon>
        <taxon>Vertebrata</taxon>
        <taxon>Euteleostomi</taxon>
        <taxon>Actinopterygii</taxon>
        <taxon>Neopterygii</taxon>
        <taxon>Teleostei</taxon>
        <taxon>Clupei</taxon>
        <taxon>Clupeiformes</taxon>
        <taxon>Clupeoidei</taxon>
        <taxon>Clupeidae</taxon>
        <taxon>Alosa</taxon>
    </lineage>
</organism>
<dbReference type="AlphaFoldDB" id="A0AAV6H2E0"/>
<gene>
    <name evidence="1" type="ORF">AALO_G00072500</name>
</gene>
<evidence type="ECO:0000313" key="1">
    <source>
        <dbReference type="EMBL" id="KAG5281464.1"/>
    </source>
</evidence>
<reference evidence="1" key="1">
    <citation type="submission" date="2020-10" db="EMBL/GenBank/DDBJ databases">
        <title>Chromosome-scale genome assembly of the Allis shad, Alosa alosa.</title>
        <authorList>
            <person name="Margot Z."/>
            <person name="Christophe K."/>
            <person name="Cabau C."/>
            <person name="Louis A."/>
            <person name="Berthelot C."/>
            <person name="Parey E."/>
            <person name="Roest Crollius H."/>
            <person name="Montfort J."/>
            <person name="Robinson-Rechavi M."/>
            <person name="Bucao C."/>
            <person name="Bouchez O."/>
            <person name="Gislard M."/>
            <person name="Lluch J."/>
            <person name="Milhes M."/>
            <person name="Lampietro C."/>
            <person name="Lopez Roques C."/>
            <person name="Donnadieu C."/>
            <person name="Braasch I."/>
            <person name="Desvignes T."/>
            <person name="Postlethwait J."/>
            <person name="Bobe J."/>
            <person name="Guiguen Y."/>
        </authorList>
    </citation>
    <scope>NUCLEOTIDE SEQUENCE</scope>
    <source>
        <strain evidence="1">M-15738</strain>
        <tissue evidence="1">Blood</tissue>
    </source>
</reference>
<proteinExistence type="predicted"/>
<dbReference type="EMBL" id="JADWDJ010000005">
    <property type="protein sequence ID" value="KAG5281464.1"/>
    <property type="molecule type" value="Genomic_DNA"/>
</dbReference>
<comment type="caution">
    <text evidence="1">The sequence shown here is derived from an EMBL/GenBank/DDBJ whole genome shotgun (WGS) entry which is preliminary data.</text>
</comment>
<dbReference type="PANTHER" id="PTHR14241">
    <property type="entry name" value="INTERFERON-INDUCED PROTEIN 44"/>
    <property type="match status" value="1"/>
</dbReference>
<protein>
    <submittedName>
        <fullName evidence="1">Uncharacterized protein</fullName>
    </submittedName>
</protein>
<evidence type="ECO:0000313" key="2">
    <source>
        <dbReference type="Proteomes" id="UP000823561"/>
    </source>
</evidence>
<keyword evidence="2" id="KW-1185">Reference proteome</keyword>
<dbReference type="Proteomes" id="UP000823561">
    <property type="component" value="Chromosome 5"/>
</dbReference>